<evidence type="ECO:0000313" key="2">
    <source>
        <dbReference type="Proteomes" id="UP000029067"/>
    </source>
</evidence>
<comment type="caution">
    <text evidence="1">The sequence shown here is derived from an EMBL/GenBank/DDBJ whole genome shotgun (WGS) entry which is preliminary data.</text>
</comment>
<dbReference type="AlphaFoldDB" id="A0A087B3K5"/>
<dbReference type="RefSeq" id="WP_033514869.1">
    <property type="nucleotide sequence ID" value="NZ_JGYV01000001.1"/>
</dbReference>
<dbReference type="EMBL" id="JGYV01000001">
    <property type="protein sequence ID" value="KFI65605.1"/>
    <property type="molecule type" value="Genomic_DNA"/>
</dbReference>
<proteinExistence type="predicted"/>
<dbReference type="InterPro" id="IPR046571">
    <property type="entry name" value="DUF6725"/>
</dbReference>
<dbReference type="Proteomes" id="UP000029067">
    <property type="component" value="Unassembled WGS sequence"/>
</dbReference>
<dbReference type="Pfam" id="PF20486">
    <property type="entry name" value="DUF6725"/>
    <property type="match status" value="1"/>
</dbReference>
<sequence>MHLPDSIPTGTRIMVRLFDSHDPVTGRQCYRDLVGHVRSWDGTVLCLTRDASANGSRPAQVVSVEARDIAVLKPVPERPWR</sequence>
<protein>
    <submittedName>
        <fullName evidence="1">Uncharacterized protein</fullName>
    </submittedName>
</protein>
<gene>
    <name evidence="1" type="ORF">BCUN_0100</name>
</gene>
<dbReference type="OrthoDB" id="3234801at2"/>
<organism evidence="1 2">
    <name type="scientific">Bifidobacterium cuniculi</name>
    <dbReference type="NCBI Taxonomy" id="1688"/>
    <lineage>
        <taxon>Bacteria</taxon>
        <taxon>Bacillati</taxon>
        <taxon>Actinomycetota</taxon>
        <taxon>Actinomycetes</taxon>
        <taxon>Bifidobacteriales</taxon>
        <taxon>Bifidobacteriaceae</taxon>
        <taxon>Bifidobacterium</taxon>
    </lineage>
</organism>
<keyword evidence="2" id="KW-1185">Reference proteome</keyword>
<evidence type="ECO:0000313" key="1">
    <source>
        <dbReference type="EMBL" id="KFI65605.1"/>
    </source>
</evidence>
<reference evidence="1 2" key="1">
    <citation type="submission" date="2014-03" db="EMBL/GenBank/DDBJ databases">
        <title>Genomics of Bifidobacteria.</title>
        <authorList>
            <person name="Ventura M."/>
            <person name="Milani C."/>
            <person name="Lugli G.A."/>
        </authorList>
    </citation>
    <scope>NUCLEOTIDE SEQUENCE [LARGE SCALE GENOMIC DNA]</scope>
    <source>
        <strain evidence="1 2">LMG 10738</strain>
    </source>
</reference>
<name>A0A087B3K5_9BIFI</name>
<accession>A0A087B3K5</accession>
<dbReference type="eggNOG" id="ENOG5032AHC">
    <property type="taxonomic scope" value="Bacteria"/>
</dbReference>